<dbReference type="Proteomes" id="UP000076489">
    <property type="component" value="Unassembled WGS sequence"/>
</dbReference>
<proteinExistence type="predicted"/>
<dbReference type="EMBL" id="LUKJ01000002">
    <property type="protein sequence ID" value="KZN20485.1"/>
    <property type="molecule type" value="Genomic_DNA"/>
</dbReference>
<evidence type="ECO:0000313" key="1">
    <source>
        <dbReference type="EMBL" id="KZN20485.1"/>
    </source>
</evidence>
<sequence>MTALSPLAFRVTFSGESLIADPARDESLHDAMIRALEKHSGSSVNMCGKCKRTNGKYGYSIALANGLRAVAVIEGNAESEPAPGSEQSPPATWAQKIKAIKLAAEMIGRSEIRKVTRHLAEGVEHMEYKDYTEFDCASEDHYIFGEAVHLIEELELPFDEALQVVMSGELGDTPA</sequence>
<dbReference type="AlphaFoldDB" id="A0A166QLV3"/>
<gene>
    <name evidence="1" type="ORF">A1D17_02790</name>
</gene>
<reference evidence="1 2" key="2">
    <citation type="journal article" date="2018" name="Nature">
        <title>Mutant phenotypes for thousands of bacterial genes of unknown function.</title>
        <authorList>
            <person name="Price M.N."/>
            <person name="Wetmore K.M."/>
            <person name="Waters R.J."/>
            <person name="Callaghan M."/>
            <person name="Ray J."/>
            <person name="Liu H."/>
            <person name="Kuehl J.V."/>
            <person name="Melnyk R.A."/>
            <person name="Lamson J.S."/>
            <person name="Suh Y."/>
            <person name="Carlson H.K."/>
            <person name="Esquivel Z."/>
            <person name="Sadeeshkumar H."/>
            <person name="Chakraborty R."/>
            <person name="Zane G.M."/>
            <person name="Rubin B.E."/>
            <person name="Wall J.D."/>
            <person name="Visel A."/>
            <person name="Bristow J."/>
            <person name="Blow M.J."/>
            <person name="Arkin A.P."/>
            <person name="Deutschbauer A.M."/>
        </authorList>
    </citation>
    <scope>NUCLEOTIDE SEQUENCE [LARGE SCALE GENOMIC DNA]</scope>
    <source>
        <strain evidence="1 2">FW300-N1B4</strain>
    </source>
</reference>
<evidence type="ECO:0000313" key="2">
    <source>
        <dbReference type="Proteomes" id="UP000076489"/>
    </source>
</evidence>
<name>A0A166QLV3_PSEFL</name>
<reference evidence="2" key="1">
    <citation type="submission" date="2016-03" db="EMBL/GenBank/DDBJ databases">
        <authorList>
            <person name="Ray J."/>
            <person name="Price M."/>
            <person name="Deutschbauer A."/>
        </authorList>
    </citation>
    <scope>NUCLEOTIDE SEQUENCE [LARGE SCALE GENOMIC DNA]</scope>
    <source>
        <strain evidence="2">FW300-N1B4</strain>
    </source>
</reference>
<organism evidence="1 2">
    <name type="scientific">Pseudomonas fluorescens</name>
    <dbReference type="NCBI Taxonomy" id="294"/>
    <lineage>
        <taxon>Bacteria</taxon>
        <taxon>Pseudomonadati</taxon>
        <taxon>Pseudomonadota</taxon>
        <taxon>Gammaproteobacteria</taxon>
        <taxon>Pseudomonadales</taxon>
        <taxon>Pseudomonadaceae</taxon>
        <taxon>Pseudomonas</taxon>
    </lineage>
</organism>
<dbReference type="RefSeq" id="WP_063340531.1">
    <property type="nucleotide sequence ID" value="NZ_LUKJ01000002.1"/>
</dbReference>
<accession>A0A166QLV3</accession>
<dbReference type="OrthoDB" id="9997209at2"/>
<protein>
    <submittedName>
        <fullName evidence="1">Uncharacterized protein</fullName>
    </submittedName>
</protein>
<comment type="caution">
    <text evidence="1">The sequence shown here is derived from an EMBL/GenBank/DDBJ whole genome shotgun (WGS) entry which is preliminary data.</text>
</comment>